<evidence type="ECO:0000313" key="1">
    <source>
        <dbReference type="EMBL" id="GME76443.1"/>
    </source>
</evidence>
<dbReference type="Proteomes" id="UP001165064">
    <property type="component" value="Unassembled WGS sequence"/>
</dbReference>
<protein>
    <submittedName>
        <fullName evidence="1">Unnamed protein product</fullName>
    </submittedName>
</protein>
<sequence length="505" mass="58488">MYPPDLTSVSKGIKRPLDQITNISNNKKTNLKDYDNDDDNNNNNNNNMKTSQLPRPTKRQSLRLSLGCHEQSFNLRHDSDSHGSISRRRSMIPIPTTTSSRYQDTDLQRHKNDGRRVAHFNKRSTLAVSTLTPSIKKTYIPKSSKFVVPSDKSLVNCKKVNQFDIKVKCGDNDSVNSNYKAKPKEMIDDGNKVDRKGKQSHGEMMNPADYAATIDTEIVNDIAIEKRQVAELLRSINSAEEQLKSLDFEKREAMRGIRTFRGMIEDYKLSYENLDRTFIIKERAVENEVSKAKKLMEQKQKRLIDQHEQLLYDKEREFKALVEKSMEDDVDDTTHKSNLAKLKNQIRDAQRENELLVKNNDLELKRAANHINSNIENEQVGLTQELKVLRDECHNSELHLKKINAKLSEFKKVINSQELTITNLTEGINDMSKFTGSLDKAISDMKLKILNHQSEIDSKEHDIKELLHGEYATNEKEYEEIYANYMKEKLQRFRLQNHLFDAESN</sequence>
<reference evidence="1" key="1">
    <citation type="submission" date="2023-04" db="EMBL/GenBank/DDBJ databases">
        <title>Ambrosiozyma monospora NBRC 10751.</title>
        <authorList>
            <person name="Ichikawa N."/>
            <person name="Sato H."/>
            <person name="Tonouchi N."/>
        </authorList>
    </citation>
    <scope>NUCLEOTIDE SEQUENCE</scope>
    <source>
        <strain evidence="1">NBRC 10751</strain>
    </source>
</reference>
<proteinExistence type="predicted"/>
<gene>
    <name evidence="1" type="ORF">Amon02_000261200</name>
</gene>
<accession>A0ACB5SY10</accession>
<keyword evidence="2" id="KW-1185">Reference proteome</keyword>
<comment type="caution">
    <text evidence="1">The sequence shown here is derived from an EMBL/GenBank/DDBJ whole genome shotgun (WGS) entry which is preliminary data.</text>
</comment>
<name>A0ACB5SY10_AMBMO</name>
<evidence type="ECO:0000313" key="2">
    <source>
        <dbReference type="Proteomes" id="UP001165064"/>
    </source>
</evidence>
<organism evidence="1 2">
    <name type="scientific">Ambrosiozyma monospora</name>
    <name type="common">Yeast</name>
    <name type="synonym">Endomycopsis monosporus</name>
    <dbReference type="NCBI Taxonomy" id="43982"/>
    <lineage>
        <taxon>Eukaryota</taxon>
        <taxon>Fungi</taxon>
        <taxon>Dikarya</taxon>
        <taxon>Ascomycota</taxon>
        <taxon>Saccharomycotina</taxon>
        <taxon>Pichiomycetes</taxon>
        <taxon>Pichiales</taxon>
        <taxon>Pichiaceae</taxon>
        <taxon>Ambrosiozyma</taxon>
    </lineage>
</organism>
<dbReference type="EMBL" id="BSXS01001530">
    <property type="protein sequence ID" value="GME76443.1"/>
    <property type="molecule type" value="Genomic_DNA"/>
</dbReference>